<name>A0AAD8J0X3_9APIA</name>
<dbReference type="AlphaFoldDB" id="A0AAD8J0X3"/>
<reference evidence="3" key="2">
    <citation type="submission" date="2023-05" db="EMBL/GenBank/DDBJ databases">
        <authorList>
            <person name="Schelkunov M.I."/>
        </authorList>
    </citation>
    <scope>NUCLEOTIDE SEQUENCE</scope>
    <source>
        <strain evidence="3">Hsosn_3</strain>
        <tissue evidence="3">Leaf</tissue>
    </source>
</reference>
<evidence type="ECO:0000313" key="3">
    <source>
        <dbReference type="EMBL" id="KAK1393700.1"/>
    </source>
</evidence>
<dbReference type="PANTHER" id="PTHR31589:SF110">
    <property type="entry name" value="PROTEIN, PUTATIVE (DUF239)-RELATED"/>
    <property type="match status" value="1"/>
</dbReference>
<evidence type="ECO:0000259" key="2">
    <source>
        <dbReference type="PROSITE" id="PS52045"/>
    </source>
</evidence>
<proteinExistence type="predicted"/>
<protein>
    <submittedName>
        <fullName evidence="3">Neprosin domain-containing protein</fullName>
    </submittedName>
</protein>
<dbReference type="InterPro" id="IPR053168">
    <property type="entry name" value="Glutamic_endopeptidase"/>
</dbReference>
<feature type="region of interest" description="Disordered" evidence="1">
    <location>
        <begin position="98"/>
        <end position="123"/>
    </location>
</feature>
<feature type="domain" description="Neprosin PEP catalytic" evidence="2">
    <location>
        <begin position="1"/>
        <end position="123"/>
    </location>
</feature>
<dbReference type="PROSITE" id="PS52045">
    <property type="entry name" value="NEPROSIN_PEP_CD"/>
    <property type="match status" value="1"/>
</dbReference>
<dbReference type="Pfam" id="PF03080">
    <property type="entry name" value="Neprosin"/>
    <property type="match status" value="2"/>
</dbReference>
<sequence length="123" mass="13483">MGCFNLLCSGFIQVSKHIALGAAISEVSIYNGAQVGINILLWKDYWTTFAWGGEVKNWASGGQHTTTEMGSGHFPEEDYTTKASFFKFIQVVDESNQIKDPKDFGTSSQAPSCYGIKSGKSRE</sequence>
<evidence type="ECO:0000313" key="4">
    <source>
        <dbReference type="Proteomes" id="UP001237642"/>
    </source>
</evidence>
<dbReference type="EMBL" id="JAUIZM010000003">
    <property type="protein sequence ID" value="KAK1393700.1"/>
    <property type="molecule type" value="Genomic_DNA"/>
</dbReference>
<keyword evidence="4" id="KW-1185">Reference proteome</keyword>
<evidence type="ECO:0000256" key="1">
    <source>
        <dbReference type="SAM" id="MobiDB-lite"/>
    </source>
</evidence>
<comment type="caution">
    <text evidence="3">The sequence shown here is derived from an EMBL/GenBank/DDBJ whole genome shotgun (WGS) entry which is preliminary data.</text>
</comment>
<dbReference type="PANTHER" id="PTHR31589">
    <property type="entry name" value="PROTEIN, PUTATIVE (DUF239)-RELATED-RELATED"/>
    <property type="match status" value="1"/>
</dbReference>
<accession>A0AAD8J0X3</accession>
<dbReference type="Proteomes" id="UP001237642">
    <property type="component" value="Unassembled WGS sequence"/>
</dbReference>
<reference evidence="3" key="1">
    <citation type="submission" date="2023-02" db="EMBL/GenBank/DDBJ databases">
        <title>Genome of toxic invasive species Heracleum sosnowskyi carries increased number of genes despite the absence of recent whole-genome duplications.</title>
        <authorList>
            <person name="Schelkunov M."/>
            <person name="Shtratnikova V."/>
            <person name="Makarenko M."/>
            <person name="Klepikova A."/>
            <person name="Omelchenko D."/>
            <person name="Novikova G."/>
            <person name="Obukhova E."/>
            <person name="Bogdanov V."/>
            <person name="Penin A."/>
            <person name="Logacheva M."/>
        </authorList>
    </citation>
    <scope>NUCLEOTIDE SEQUENCE</scope>
    <source>
        <strain evidence="3">Hsosn_3</strain>
        <tissue evidence="3">Leaf</tissue>
    </source>
</reference>
<dbReference type="InterPro" id="IPR004314">
    <property type="entry name" value="Neprosin"/>
</dbReference>
<gene>
    <name evidence="3" type="ORF">POM88_012756</name>
</gene>
<organism evidence="3 4">
    <name type="scientific">Heracleum sosnowskyi</name>
    <dbReference type="NCBI Taxonomy" id="360622"/>
    <lineage>
        <taxon>Eukaryota</taxon>
        <taxon>Viridiplantae</taxon>
        <taxon>Streptophyta</taxon>
        <taxon>Embryophyta</taxon>
        <taxon>Tracheophyta</taxon>
        <taxon>Spermatophyta</taxon>
        <taxon>Magnoliopsida</taxon>
        <taxon>eudicotyledons</taxon>
        <taxon>Gunneridae</taxon>
        <taxon>Pentapetalae</taxon>
        <taxon>asterids</taxon>
        <taxon>campanulids</taxon>
        <taxon>Apiales</taxon>
        <taxon>Apiaceae</taxon>
        <taxon>Apioideae</taxon>
        <taxon>apioid superclade</taxon>
        <taxon>Tordylieae</taxon>
        <taxon>Tordyliinae</taxon>
        <taxon>Heracleum</taxon>
    </lineage>
</organism>